<gene>
    <name evidence="2" type="ORF">RM538_09130</name>
</gene>
<name>A0ABU2YE76_9FLAO</name>
<dbReference type="RefSeq" id="WP_311333121.1">
    <property type="nucleotide sequence ID" value="NZ_JAVRHZ010000005.1"/>
</dbReference>
<feature type="transmembrane region" description="Helical" evidence="1">
    <location>
        <begin position="76"/>
        <end position="94"/>
    </location>
</feature>
<dbReference type="Pfam" id="PF06197">
    <property type="entry name" value="DUF998"/>
    <property type="match status" value="1"/>
</dbReference>
<feature type="transmembrane region" description="Helical" evidence="1">
    <location>
        <begin position="140"/>
        <end position="159"/>
    </location>
</feature>
<organism evidence="2 3">
    <name type="scientific">Patiriisocius hiemis</name>
    <dbReference type="NCBI Taxonomy" id="3075604"/>
    <lineage>
        <taxon>Bacteria</taxon>
        <taxon>Pseudomonadati</taxon>
        <taxon>Bacteroidota</taxon>
        <taxon>Flavobacteriia</taxon>
        <taxon>Flavobacteriales</taxon>
        <taxon>Flavobacteriaceae</taxon>
        <taxon>Patiriisocius</taxon>
    </lineage>
</organism>
<accession>A0ABU2YE76</accession>
<feature type="transmembrane region" description="Helical" evidence="1">
    <location>
        <begin position="7"/>
        <end position="25"/>
    </location>
</feature>
<dbReference type="Proteomes" id="UP001254488">
    <property type="component" value="Unassembled WGS sequence"/>
</dbReference>
<reference evidence="2 3" key="1">
    <citation type="submission" date="2023-09" db="EMBL/GenBank/DDBJ databases">
        <authorList>
            <person name="Rey-Velasco X."/>
        </authorList>
    </citation>
    <scope>NUCLEOTIDE SEQUENCE [LARGE SCALE GENOMIC DNA]</scope>
    <source>
        <strain evidence="2 3">W242</strain>
    </source>
</reference>
<dbReference type="EMBL" id="JAVRHZ010000005">
    <property type="protein sequence ID" value="MDT0556166.1"/>
    <property type="molecule type" value="Genomic_DNA"/>
</dbReference>
<protein>
    <submittedName>
        <fullName evidence="2">DUF998 domain-containing protein</fullName>
    </submittedName>
</protein>
<keyword evidence="1" id="KW-1133">Transmembrane helix</keyword>
<evidence type="ECO:0000313" key="2">
    <source>
        <dbReference type="EMBL" id="MDT0556166.1"/>
    </source>
</evidence>
<keyword evidence="3" id="KW-1185">Reference proteome</keyword>
<proteinExistence type="predicted"/>
<keyword evidence="1" id="KW-0472">Membrane</keyword>
<comment type="caution">
    <text evidence="2">The sequence shown here is derived from an EMBL/GenBank/DDBJ whole genome shotgun (WGS) entry which is preliminary data.</text>
</comment>
<feature type="transmembrane region" description="Helical" evidence="1">
    <location>
        <begin position="45"/>
        <end position="64"/>
    </location>
</feature>
<sequence>MYAKIYLFTYALFVATMFVLPLFSFEGYTITKNTISELGSQKTSGNWFANLAVILLSFAVVSLGTKQLRPFWKQLAALYFFSVCFFLTGVYQLAGLDAHTYIFNYTDDALHSLFSMLTSFAFCLFCFTFIFIVEKRNHKWQTFVALALSLILPLLIFLYPEYRGIHQRILFLGAFGWLFYAFALYTFKKQVSTTSRMKRYKKQKK</sequence>
<dbReference type="InterPro" id="IPR009339">
    <property type="entry name" value="DUF998"/>
</dbReference>
<feature type="transmembrane region" description="Helical" evidence="1">
    <location>
        <begin position="165"/>
        <end position="187"/>
    </location>
</feature>
<keyword evidence="1" id="KW-0812">Transmembrane</keyword>
<feature type="transmembrane region" description="Helical" evidence="1">
    <location>
        <begin position="114"/>
        <end position="133"/>
    </location>
</feature>
<evidence type="ECO:0000313" key="3">
    <source>
        <dbReference type="Proteomes" id="UP001254488"/>
    </source>
</evidence>
<evidence type="ECO:0000256" key="1">
    <source>
        <dbReference type="SAM" id="Phobius"/>
    </source>
</evidence>